<dbReference type="SUPFAM" id="SSF56784">
    <property type="entry name" value="HAD-like"/>
    <property type="match status" value="1"/>
</dbReference>
<dbReference type="Pfam" id="PF03031">
    <property type="entry name" value="NIF"/>
    <property type="match status" value="1"/>
</dbReference>
<comment type="caution">
    <text evidence="4">The sequence shown here is derived from an EMBL/GenBank/DDBJ whole genome shotgun (WGS) entry which is preliminary data.</text>
</comment>
<dbReference type="EMBL" id="JAPFFF010000008">
    <property type="protein sequence ID" value="KAK8884278.1"/>
    <property type="molecule type" value="Genomic_DNA"/>
</dbReference>
<keyword evidence="1" id="KW-0811">Translocation</keyword>
<keyword evidence="1" id="KW-0809">Transit peptide</keyword>
<evidence type="ECO:0000313" key="4">
    <source>
        <dbReference type="EMBL" id="KAK8884278.1"/>
    </source>
</evidence>
<evidence type="ECO:0000256" key="2">
    <source>
        <dbReference type="SAM" id="MobiDB-lite"/>
    </source>
</evidence>
<comment type="subunit">
    <text evidence="1">Component of the TIM23 complex.</text>
</comment>
<dbReference type="PROSITE" id="PS50969">
    <property type="entry name" value="FCP1"/>
    <property type="match status" value="1"/>
</dbReference>
<protein>
    <recommendedName>
        <fullName evidence="1">Mitochondrial import inner membrane translocase subunit TIM50</fullName>
    </recommendedName>
</protein>
<evidence type="ECO:0000256" key="1">
    <source>
        <dbReference type="RuleBase" id="RU365079"/>
    </source>
</evidence>
<organism evidence="4 5">
    <name type="scientific">Tritrichomonas musculus</name>
    <dbReference type="NCBI Taxonomy" id="1915356"/>
    <lineage>
        <taxon>Eukaryota</taxon>
        <taxon>Metamonada</taxon>
        <taxon>Parabasalia</taxon>
        <taxon>Tritrichomonadida</taxon>
        <taxon>Tritrichomonadidae</taxon>
        <taxon>Tritrichomonas</taxon>
    </lineage>
</organism>
<keyword evidence="1" id="KW-0813">Transport</keyword>
<dbReference type="SMART" id="SM00577">
    <property type="entry name" value="CPDc"/>
    <property type="match status" value="1"/>
</dbReference>
<reference evidence="4 5" key="1">
    <citation type="submission" date="2024-04" db="EMBL/GenBank/DDBJ databases">
        <title>Tritrichomonas musculus Genome.</title>
        <authorList>
            <person name="Alves-Ferreira E."/>
            <person name="Grigg M."/>
            <person name="Lorenzi H."/>
            <person name="Galac M."/>
        </authorList>
    </citation>
    <scope>NUCLEOTIDE SEQUENCE [LARGE SCALE GENOMIC DNA]</scope>
    <source>
        <strain evidence="4 5">EAF2021</strain>
    </source>
</reference>
<dbReference type="InterPro" id="IPR036412">
    <property type="entry name" value="HAD-like_sf"/>
</dbReference>
<comment type="subcellular location">
    <subcellularLocation>
        <location evidence="1">Mitochondrion inner membrane</location>
        <topology evidence="1">Single-pass membrane protein</topology>
    </subcellularLocation>
</comment>
<dbReference type="PANTHER" id="PTHR12210">
    <property type="entry name" value="DULLARD PROTEIN PHOSPHATASE"/>
    <property type="match status" value="1"/>
</dbReference>
<dbReference type="InterPro" id="IPR004274">
    <property type="entry name" value="FCP1_dom"/>
</dbReference>
<feature type="domain" description="FCP1 homology" evidence="3">
    <location>
        <begin position="148"/>
        <end position="302"/>
    </location>
</feature>
<accession>A0ABR2K064</accession>
<sequence length="325" mass="37452">MKLKLTLTLESLFLQSPKKKKSHSKSARSQSVKVIQFSCPPTLSNNNNSLLNDDDNSILCNSNTESHTNSNNNSNNNIHYTRQMSEMPKRPSTAMSYPTQALDDDSLEPVPRRQIRESPNRYSKFKRFIKSFSKADSRLSLYKAPPAPDDGRKTLVLDMDETLVHCSSFPPHPSVKYFVLSNNEYLYTRPGLEDFLEYAQQNFEVFIYTFAERDYAEEVLNTIAPNIDEDHRLYRDSCIVKKNLIIKDLDMLNRSKSKLIFVDDNDKALKVNKENTIVIPMWKGVPTDNALLTWLKPILEMCKSASDTRHVIKSIKDKTRRYANV</sequence>
<gene>
    <name evidence="4" type="ORF">M9Y10_043386</name>
</gene>
<comment type="function">
    <text evidence="1">Essential component of the TIM23 complex, a complex that mediates the translocation of transit peptide-containing proteins across the mitochondrial inner membrane.</text>
</comment>
<dbReference type="InterPro" id="IPR023214">
    <property type="entry name" value="HAD_sf"/>
</dbReference>
<proteinExistence type="inferred from homology"/>
<dbReference type="InterPro" id="IPR050365">
    <property type="entry name" value="TIM50"/>
</dbReference>
<dbReference type="Proteomes" id="UP001470230">
    <property type="component" value="Unassembled WGS sequence"/>
</dbReference>
<feature type="region of interest" description="Disordered" evidence="2">
    <location>
        <begin position="84"/>
        <end position="109"/>
    </location>
</feature>
<evidence type="ECO:0000313" key="5">
    <source>
        <dbReference type="Proteomes" id="UP001470230"/>
    </source>
</evidence>
<evidence type="ECO:0000259" key="3">
    <source>
        <dbReference type="PROSITE" id="PS50969"/>
    </source>
</evidence>
<keyword evidence="1" id="KW-0653">Protein transport</keyword>
<name>A0ABR2K064_9EUKA</name>
<keyword evidence="5" id="KW-1185">Reference proteome</keyword>
<dbReference type="Gene3D" id="3.40.50.1000">
    <property type="entry name" value="HAD superfamily/HAD-like"/>
    <property type="match status" value="1"/>
</dbReference>
<dbReference type="CDD" id="cd07521">
    <property type="entry name" value="HAD_FCP1-like"/>
    <property type="match status" value="1"/>
</dbReference>
<comment type="similarity">
    <text evidence="1">Belongs to the TIM50 family.</text>
</comment>
<keyword evidence="1" id="KW-0496">Mitochondrion</keyword>